<proteinExistence type="predicted"/>
<keyword evidence="11" id="KW-1185">Reference proteome</keyword>
<dbReference type="SUPFAM" id="SSF55186">
    <property type="entry name" value="ThrRS/AlaRS common domain"/>
    <property type="match status" value="1"/>
</dbReference>
<gene>
    <name evidence="10" type="ORF">SASPL_116171</name>
</gene>
<dbReference type="InterPro" id="IPR012947">
    <property type="entry name" value="tRNA_SAD"/>
</dbReference>
<dbReference type="GO" id="GO:0009570">
    <property type="term" value="C:chloroplast stroma"/>
    <property type="evidence" value="ECO:0007669"/>
    <property type="project" value="TreeGrafter"/>
</dbReference>
<dbReference type="GO" id="GO:0006435">
    <property type="term" value="P:threonyl-tRNA aminoacylation"/>
    <property type="evidence" value="ECO:0007669"/>
    <property type="project" value="TreeGrafter"/>
</dbReference>
<dbReference type="GO" id="GO:0005524">
    <property type="term" value="F:ATP binding"/>
    <property type="evidence" value="ECO:0007669"/>
    <property type="project" value="UniProtKB-KW"/>
</dbReference>
<dbReference type="AlphaFoldDB" id="A0A8X8XVV0"/>
<sequence length="417" mass="45536">MHRLSRCSVRSAAARYRLDHQLKHQAEVNLRSKLAVSWTLSRIGLMEAALSLSLSDTERFRICASATRRPEGEDRGRRSCVRSGVGPKAESAWCLETVVDTPTESEKPDSGRENGPAADVKGPRVCGNEACVAKVNGAVCGWYDAAGREGLTEGVGVKVNRGNGLVLSGGGRSVKGGAGSGRVGSTWSPTSNCDRISFTTAVRCSSCNIIAVNDGWLAVGCVGCAVEIPTISKQSDAELCEAIEIDRTTRFSAVATQLTETPPSTTPVLPTNHSSQTLLRIRHTCAHVMAMAVQKIYPQAKVTIGPWIDNGFYYDFDVEPLTDHDLKKIKKEMDRIIGPHLESTGNINRKAVELESVAGAYWRGDITKPMLQRVYGTAWENGEQLKAYLHFKEEAKRRDHRRIGQDLDLFSIQVPQL</sequence>
<dbReference type="GO" id="GO:0046872">
    <property type="term" value="F:metal ion binding"/>
    <property type="evidence" value="ECO:0007669"/>
    <property type="project" value="UniProtKB-KW"/>
</dbReference>
<keyword evidence="4" id="KW-0862">Zinc</keyword>
<protein>
    <recommendedName>
        <fullName evidence="9">Threonyl/alanyl tRNA synthetase SAD domain-containing protein</fullName>
    </recommendedName>
</protein>
<dbReference type="FunFam" id="3.30.980.10:FF:000001">
    <property type="entry name" value="Threonine--tRNA ligase"/>
    <property type="match status" value="1"/>
</dbReference>
<evidence type="ECO:0000313" key="11">
    <source>
        <dbReference type="Proteomes" id="UP000298416"/>
    </source>
</evidence>
<evidence type="ECO:0000259" key="9">
    <source>
        <dbReference type="SMART" id="SM00863"/>
    </source>
</evidence>
<dbReference type="PANTHER" id="PTHR11451">
    <property type="entry name" value="THREONINE-TRNA LIGASE"/>
    <property type="match status" value="1"/>
</dbReference>
<evidence type="ECO:0000256" key="1">
    <source>
        <dbReference type="ARBA" id="ARBA00022598"/>
    </source>
</evidence>
<evidence type="ECO:0000256" key="5">
    <source>
        <dbReference type="ARBA" id="ARBA00022840"/>
    </source>
</evidence>
<dbReference type="GO" id="GO:0004829">
    <property type="term" value="F:threonine-tRNA ligase activity"/>
    <property type="evidence" value="ECO:0007669"/>
    <property type="project" value="TreeGrafter"/>
</dbReference>
<keyword evidence="1" id="KW-0436">Ligase</keyword>
<keyword evidence="3" id="KW-0547">Nucleotide-binding</keyword>
<evidence type="ECO:0000256" key="4">
    <source>
        <dbReference type="ARBA" id="ARBA00022833"/>
    </source>
</evidence>
<evidence type="ECO:0000256" key="8">
    <source>
        <dbReference type="SAM" id="MobiDB-lite"/>
    </source>
</evidence>
<dbReference type="Gene3D" id="3.30.980.10">
    <property type="entry name" value="Threonyl-trna Synthetase, Chain A, domain 2"/>
    <property type="match status" value="1"/>
</dbReference>
<dbReference type="Proteomes" id="UP000298416">
    <property type="component" value="Unassembled WGS sequence"/>
</dbReference>
<keyword evidence="7" id="KW-0030">Aminoacyl-tRNA synthetase</keyword>
<evidence type="ECO:0000256" key="6">
    <source>
        <dbReference type="ARBA" id="ARBA00022917"/>
    </source>
</evidence>
<organism evidence="10">
    <name type="scientific">Salvia splendens</name>
    <name type="common">Scarlet sage</name>
    <dbReference type="NCBI Taxonomy" id="180675"/>
    <lineage>
        <taxon>Eukaryota</taxon>
        <taxon>Viridiplantae</taxon>
        <taxon>Streptophyta</taxon>
        <taxon>Embryophyta</taxon>
        <taxon>Tracheophyta</taxon>
        <taxon>Spermatophyta</taxon>
        <taxon>Magnoliopsida</taxon>
        <taxon>eudicotyledons</taxon>
        <taxon>Gunneridae</taxon>
        <taxon>Pentapetalae</taxon>
        <taxon>asterids</taxon>
        <taxon>lamiids</taxon>
        <taxon>Lamiales</taxon>
        <taxon>Lamiaceae</taxon>
        <taxon>Nepetoideae</taxon>
        <taxon>Mentheae</taxon>
        <taxon>Salviinae</taxon>
        <taxon>Salvia</taxon>
        <taxon>Salvia subgen. Calosphace</taxon>
        <taxon>core Calosphace</taxon>
    </lineage>
</organism>
<evidence type="ECO:0000256" key="3">
    <source>
        <dbReference type="ARBA" id="ARBA00022741"/>
    </source>
</evidence>
<evidence type="ECO:0000256" key="2">
    <source>
        <dbReference type="ARBA" id="ARBA00022723"/>
    </source>
</evidence>
<reference evidence="10" key="1">
    <citation type="submission" date="2018-01" db="EMBL/GenBank/DDBJ databases">
        <authorList>
            <person name="Mao J.F."/>
        </authorList>
    </citation>
    <scope>NUCLEOTIDE SEQUENCE</scope>
    <source>
        <strain evidence="10">Huo1</strain>
        <tissue evidence="10">Leaf</tissue>
    </source>
</reference>
<keyword evidence="2" id="KW-0479">Metal-binding</keyword>
<dbReference type="EMBL" id="PNBA02000006">
    <property type="protein sequence ID" value="KAG6419662.1"/>
    <property type="molecule type" value="Genomic_DNA"/>
</dbReference>
<name>A0A8X8XVV0_SALSN</name>
<keyword evidence="6" id="KW-0648">Protein biosynthesis</keyword>
<dbReference type="PANTHER" id="PTHR11451:SF44">
    <property type="entry name" value="THREONINE--TRNA LIGASE, CHLOROPLASTIC_MITOCHONDRIAL 2"/>
    <property type="match status" value="1"/>
</dbReference>
<evidence type="ECO:0000256" key="7">
    <source>
        <dbReference type="ARBA" id="ARBA00023146"/>
    </source>
</evidence>
<feature type="region of interest" description="Disordered" evidence="8">
    <location>
        <begin position="99"/>
        <end position="119"/>
    </location>
</feature>
<dbReference type="InterPro" id="IPR018163">
    <property type="entry name" value="Thr/Ala-tRNA-synth_IIc_edit"/>
</dbReference>
<dbReference type="SMART" id="SM00863">
    <property type="entry name" value="tRNA_SAD"/>
    <property type="match status" value="1"/>
</dbReference>
<feature type="domain" description="Threonyl/alanyl tRNA synthetase SAD" evidence="9">
    <location>
        <begin position="328"/>
        <end position="375"/>
    </location>
</feature>
<keyword evidence="5" id="KW-0067">ATP-binding</keyword>
<evidence type="ECO:0000313" key="10">
    <source>
        <dbReference type="EMBL" id="KAG6419662.1"/>
    </source>
</evidence>
<accession>A0A8X8XVV0</accession>
<reference evidence="10" key="2">
    <citation type="submission" date="2020-08" db="EMBL/GenBank/DDBJ databases">
        <title>Plant Genome Project.</title>
        <authorList>
            <person name="Zhang R.-G."/>
        </authorList>
    </citation>
    <scope>NUCLEOTIDE SEQUENCE</scope>
    <source>
        <strain evidence="10">Huo1</strain>
        <tissue evidence="10">Leaf</tissue>
    </source>
</reference>
<comment type="caution">
    <text evidence="10">The sequence shown here is derived from an EMBL/GenBank/DDBJ whole genome shotgun (WGS) entry which is preliminary data.</text>
</comment>